<feature type="non-terminal residue" evidence="2">
    <location>
        <position position="389"/>
    </location>
</feature>
<evidence type="ECO:0000256" key="1">
    <source>
        <dbReference type="SAM" id="Coils"/>
    </source>
</evidence>
<accession>A0A2B4R4Q1</accession>
<sequence length="389" mass="47472">MERHRGQELDQEDSNLKEKLEFLPERERGSRHEMEYRDYQLLNFVIEQEPRWKRQLRGREEGLIAYLHKLYLTAFPHEPDCEFEELRLFKSERKLTSTEYEWLRQRFHKLKQLEVNRTIEEELEILLTKKQELYDHGVIFDGLIRESEEKLETLKERKQKLIHQMEMELNRRRDREIRGAQCLTAWVENELMPKGRENLMMKRYRRLRLNLLATKLKKQLEQVLKHEWYPSLELSYSLGCREYERIGVWEPYLRVLMEEKMEMDSYLVREFQDESFECEDCMNFPEWLHDVEIIVNEHKLICHSPGGKWVLEADGFRNKHILRRKNRELSCDHETPQRDIEKFTRFSFTKDDSYFVYLTDNGFLRALSLETGAVLASVPNNHIIYYTRQ</sequence>
<keyword evidence="3" id="KW-1185">Reference proteome</keyword>
<dbReference type="Proteomes" id="UP000225706">
    <property type="component" value="Unassembled WGS sequence"/>
</dbReference>
<comment type="caution">
    <text evidence="2">The sequence shown here is derived from an EMBL/GenBank/DDBJ whole genome shotgun (WGS) entry which is preliminary data.</text>
</comment>
<protein>
    <submittedName>
        <fullName evidence="2">Uncharacterized protein</fullName>
    </submittedName>
</protein>
<keyword evidence="1" id="KW-0175">Coiled coil</keyword>
<proteinExistence type="predicted"/>
<dbReference type="EMBL" id="LSMT01002741">
    <property type="protein sequence ID" value="PFX11347.1"/>
    <property type="molecule type" value="Genomic_DNA"/>
</dbReference>
<dbReference type="AlphaFoldDB" id="A0A2B4R4Q1"/>
<organism evidence="2 3">
    <name type="scientific">Stylophora pistillata</name>
    <name type="common">Smooth cauliflower coral</name>
    <dbReference type="NCBI Taxonomy" id="50429"/>
    <lineage>
        <taxon>Eukaryota</taxon>
        <taxon>Metazoa</taxon>
        <taxon>Cnidaria</taxon>
        <taxon>Anthozoa</taxon>
        <taxon>Hexacorallia</taxon>
        <taxon>Scleractinia</taxon>
        <taxon>Astrocoeniina</taxon>
        <taxon>Pocilloporidae</taxon>
        <taxon>Stylophora</taxon>
    </lineage>
</organism>
<reference evidence="3" key="1">
    <citation type="journal article" date="2017" name="bioRxiv">
        <title>Comparative analysis of the genomes of Stylophora pistillata and Acropora digitifera provides evidence for extensive differences between species of corals.</title>
        <authorList>
            <person name="Voolstra C.R."/>
            <person name="Li Y."/>
            <person name="Liew Y.J."/>
            <person name="Baumgarten S."/>
            <person name="Zoccola D."/>
            <person name="Flot J.-F."/>
            <person name="Tambutte S."/>
            <person name="Allemand D."/>
            <person name="Aranda M."/>
        </authorList>
    </citation>
    <scope>NUCLEOTIDE SEQUENCE [LARGE SCALE GENOMIC DNA]</scope>
</reference>
<gene>
    <name evidence="2" type="ORF">AWC38_SpisGene24973</name>
</gene>
<feature type="coiled-coil region" evidence="1">
    <location>
        <begin position="144"/>
        <end position="171"/>
    </location>
</feature>
<name>A0A2B4R4Q1_STYPI</name>
<evidence type="ECO:0000313" key="3">
    <source>
        <dbReference type="Proteomes" id="UP000225706"/>
    </source>
</evidence>
<evidence type="ECO:0000313" key="2">
    <source>
        <dbReference type="EMBL" id="PFX11347.1"/>
    </source>
</evidence>